<dbReference type="GO" id="GO:0000976">
    <property type="term" value="F:transcription cis-regulatory region binding"/>
    <property type="evidence" value="ECO:0007669"/>
    <property type="project" value="TreeGrafter"/>
</dbReference>
<dbReference type="InterPro" id="IPR016032">
    <property type="entry name" value="Sig_transdc_resp-reg_C-effctor"/>
</dbReference>
<keyword evidence="15" id="KW-1185">Reference proteome</keyword>
<keyword evidence="5" id="KW-0805">Transcription regulation</keyword>
<dbReference type="GO" id="GO:0006355">
    <property type="term" value="P:regulation of DNA-templated transcription"/>
    <property type="evidence" value="ECO:0007669"/>
    <property type="project" value="InterPro"/>
</dbReference>
<evidence type="ECO:0000256" key="2">
    <source>
        <dbReference type="ARBA" id="ARBA00022490"/>
    </source>
</evidence>
<keyword evidence="2" id="KW-0963">Cytoplasm</keyword>
<dbReference type="Proteomes" id="UP000029389">
    <property type="component" value="Unassembled WGS sequence"/>
</dbReference>
<keyword evidence="7" id="KW-0804">Transcription</keyword>
<name>A0A090YYY2_9BACI</name>
<evidence type="ECO:0000256" key="9">
    <source>
        <dbReference type="PROSITE-ProRule" id="PRU01091"/>
    </source>
</evidence>
<evidence type="ECO:0000256" key="3">
    <source>
        <dbReference type="ARBA" id="ARBA00022553"/>
    </source>
</evidence>
<evidence type="ECO:0000313" key="14">
    <source>
        <dbReference type="Proteomes" id="UP000029389"/>
    </source>
</evidence>
<evidence type="ECO:0000256" key="6">
    <source>
        <dbReference type="ARBA" id="ARBA00023125"/>
    </source>
</evidence>
<sequence>MYKLLIVEDEMNIASTLKNHLEKYGYHCFIVENFERVLETFQDFQPHLVIMDITLPAFDGYYWSRKIRQVSNCPIVILSARMSELDQVYGIENGADDFITKPFLLGVVLAKINGQIRRVYGEYARNIQVRIITEGNTSLNLDTMRLSTPSQEELLTVKEFQLCTLFFEASPNIVTRQQLLTAIWNEEEFVEENTLTVNIGRLRKKLEVIHSTLEITTIRGIGYQLVEKPV</sequence>
<dbReference type="Proteomes" id="UP000264294">
    <property type="component" value="Unassembled WGS sequence"/>
</dbReference>
<proteinExistence type="predicted"/>
<dbReference type="RefSeq" id="WP_042982193.1">
    <property type="nucleotide sequence ID" value="NZ_JMQC01000008.1"/>
</dbReference>
<dbReference type="PROSITE" id="PS51755">
    <property type="entry name" value="OMPR_PHOB"/>
    <property type="match status" value="1"/>
</dbReference>
<evidence type="ECO:0000256" key="1">
    <source>
        <dbReference type="ARBA" id="ARBA00004496"/>
    </source>
</evidence>
<dbReference type="GO" id="GO:0032993">
    <property type="term" value="C:protein-DNA complex"/>
    <property type="evidence" value="ECO:0007669"/>
    <property type="project" value="TreeGrafter"/>
</dbReference>
<evidence type="ECO:0000313" key="12">
    <source>
        <dbReference type="EMBL" id="KFN03333.1"/>
    </source>
</evidence>
<dbReference type="EMBL" id="JMQC01000008">
    <property type="protein sequence ID" value="KFN03333.1"/>
    <property type="molecule type" value="Genomic_DNA"/>
</dbReference>
<dbReference type="EMBL" id="QVOD01000004">
    <property type="protein sequence ID" value="RFT67862.1"/>
    <property type="molecule type" value="Genomic_DNA"/>
</dbReference>
<dbReference type="Pfam" id="PF00072">
    <property type="entry name" value="Response_reg"/>
    <property type="match status" value="1"/>
</dbReference>
<evidence type="ECO:0000259" key="10">
    <source>
        <dbReference type="PROSITE" id="PS50110"/>
    </source>
</evidence>
<dbReference type="Gene3D" id="6.10.250.690">
    <property type="match status" value="1"/>
</dbReference>
<dbReference type="CDD" id="cd00383">
    <property type="entry name" value="trans_reg_C"/>
    <property type="match status" value="1"/>
</dbReference>
<comment type="caution">
    <text evidence="12">The sequence shown here is derived from an EMBL/GenBank/DDBJ whole genome shotgun (WGS) entry which is preliminary data.</text>
</comment>
<accession>A0A090YYY2</accession>
<dbReference type="SUPFAM" id="SSF46894">
    <property type="entry name" value="C-terminal effector domain of the bipartite response regulators"/>
    <property type="match status" value="1"/>
</dbReference>
<dbReference type="GO" id="GO:0000156">
    <property type="term" value="F:phosphorelay response regulator activity"/>
    <property type="evidence" value="ECO:0007669"/>
    <property type="project" value="TreeGrafter"/>
</dbReference>
<comment type="subcellular location">
    <subcellularLocation>
        <location evidence="1">Cytoplasm</location>
    </subcellularLocation>
</comment>
<keyword evidence="3 8" id="KW-0597">Phosphoprotein</keyword>
<dbReference type="Pfam" id="PF00486">
    <property type="entry name" value="Trans_reg_C"/>
    <property type="match status" value="1"/>
</dbReference>
<evidence type="ECO:0000256" key="7">
    <source>
        <dbReference type="ARBA" id="ARBA00023163"/>
    </source>
</evidence>
<dbReference type="InterPro" id="IPR011006">
    <property type="entry name" value="CheY-like_superfamily"/>
</dbReference>
<dbReference type="AlphaFoldDB" id="A0A090YYY2"/>
<dbReference type="SMART" id="SM00448">
    <property type="entry name" value="REC"/>
    <property type="match status" value="1"/>
</dbReference>
<gene>
    <name evidence="13" type="ORF">D0U04_05195</name>
    <name evidence="12" type="ORF">DJ93_3417</name>
</gene>
<dbReference type="InterPro" id="IPR001789">
    <property type="entry name" value="Sig_transdc_resp-reg_receiver"/>
</dbReference>
<dbReference type="Gene3D" id="1.10.10.10">
    <property type="entry name" value="Winged helix-like DNA-binding domain superfamily/Winged helix DNA-binding domain"/>
    <property type="match status" value="1"/>
</dbReference>
<keyword evidence="6 9" id="KW-0238">DNA-binding</keyword>
<dbReference type="PATRIC" id="fig|1405.8.peg.3507"/>
<feature type="modified residue" description="4-aspartylphosphate" evidence="8">
    <location>
        <position position="52"/>
    </location>
</feature>
<evidence type="ECO:0000313" key="15">
    <source>
        <dbReference type="Proteomes" id="UP000264294"/>
    </source>
</evidence>
<dbReference type="PANTHER" id="PTHR48111">
    <property type="entry name" value="REGULATOR OF RPOS"/>
    <property type="match status" value="1"/>
</dbReference>
<evidence type="ECO:0000256" key="5">
    <source>
        <dbReference type="ARBA" id="ARBA00023015"/>
    </source>
</evidence>
<reference evidence="12 14" key="1">
    <citation type="submission" date="2014-04" db="EMBL/GenBank/DDBJ databases">
        <authorList>
            <person name="Bishop-Lilly K.A."/>
            <person name="Broomall S.M."/>
            <person name="Chain P.S."/>
            <person name="Chertkov O."/>
            <person name="Coyne S.R."/>
            <person name="Daligault H.E."/>
            <person name="Davenport K.W."/>
            <person name="Erkkila T."/>
            <person name="Frey K.G."/>
            <person name="Gibbons H.S."/>
            <person name="Gu W."/>
            <person name="Jaissle J."/>
            <person name="Johnson S.L."/>
            <person name="Koroleva G.I."/>
            <person name="Ladner J.T."/>
            <person name="Lo C.-C."/>
            <person name="Minogue T.D."/>
            <person name="Munk C."/>
            <person name="Palacios G.F."/>
            <person name="Redden C.L."/>
            <person name="Rosenzweig C.N."/>
            <person name="Scholz M.B."/>
            <person name="Teshima H."/>
            <person name="Xu Y."/>
        </authorList>
    </citation>
    <scope>NUCLEOTIDE SEQUENCE [LARGE SCALE GENOMIC DNA]</scope>
    <source>
        <strain evidence="12 14">BHP</strain>
    </source>
</reference>
<dbReference type="InterPro" id="IPR039420">
    <property type="entry name" value="WalR-like"/>
</dbReference>
<evidence type="ECO:0000313" key="13">
    <source>
        <dbReference type="EMBL" id="RFT67862.1"/>
    </source>
</evidence>
<evidence type="ECO:0000256" key="8">
    <source>
        <dbReference type="PROSITE-ProRule" id="PRU00169"/>
    </source>
</evidence>
<reference evidence="13 15" key="2">
    <citation type="submission" date="2018-08" db="EMBL/GenBank/DDBJ databases">
        <title>Bacillus clarus sp. nov. strain PS00077A.</title>
        <authorList>
            <person name="Mendez Acevedo M."/>
            <person name="Carroll L."/>
            <person name="Mukherjee M."/>
            <person name="Wiedmann M."/>
            <person name="Kovac J."/>
        </authorList>
    </citation>
    <scope>NUCLEOTIDE SEQUENCE [LARGE SCALE GENOMIC DNA]</scope>
    <source>
        <strain evidence="13 15">PS00077A</strain>
    </source>
</reference>
<dbReference type="PANTHER" id="PTHR48111:SF40">
    <property type="entry name" value="PHOSPHATE REGULON TRANSCRIPTIONAL REGULATORY PROTEIN PHOB"/>
    <property type="match status" value="1"/>
</dbReference>
<dbReference type="PROSITE" id="PS50110">
    <property type="entry name" value="RESPONSE_REGULATORY"/>
    <property type="match status" value="1"/>
</dbReference>
<organism evidence="12 14">
    <name type="scientific">Bacillus clarus</name>
    <dbReference type="NCBI Taxonomy" id="2338372"/>
    <lineage>
        <taxon>Bacteria</taxon>
        <taxon>Bacillati</taxon>
        <taxon>Bacillota</taxon>
        <taxon>Bacilli</taxon>
        <taxon>Bacillales</taxon>
        <taxon>Bacillaceae</taxon>
        <taxon>Bacillus</taxon>
        <taxon>Bacillus cereus group</taxon>
    </lineage>
</organism>
<dbReference type="InterPro" id="IPR036388">
    <property type="entry name" value="WH-like_DNA-bd_sf"/>
</dbReference>
<evidence type="ECO:0000259" key="11">
    <source>
        <dbReference type="PROSITE" id="PS51755"/>
    </source>
</evidence>
<dbReference type="SUPFAM" id="SSF52172">
    <property type="entry name" value="CheY-like"/>
    <property type="match status" value="1"/>
</dbReference>
<keyword evidence="4" id="KW-0902">Two-component regulatory system</keyword>
<feature type="domain" description="OmpR/PhoB-type" evidence="11">
    <location>
        <begin position="129"/>
        <end position="227"/>
    </location>
</feature>
<protein>
    <submittedName>
        <fullName evidence="13">DNA-binding response regulator</fullName>
    </submittedName>
</protein>
<evidence type="ECO:0000256" key="4">
    <source>
        <dbReference type="ARBA" id="ARBA00023012"/>
    </source>
</evidence>
<dbReference type="GO" id="GO:0005829">
    <property type="term" value="C:cytosol"/>
    <property type="evidence" value="ECO:0007669"/>
    <property type="project" value="TreeGrafter"/>
</dbReference>
<dbReference type="SMART" id="SM00862">
    <property type="entry name" value="Trans_reg_C"/>
    <property type="match status" value="1"/>
</dbReference>
<feature type="DNA-binding region" description="OmpR/PhoB-type" evidence="9">
    <location>
        <begin position="129"/>
        <end position="227"/>
    </location>
</feature>
<dbReference type="InterPro" id="IPR001867">
    <property type="entry name" value="OmpR/PhoB-type_DNA-bd"/>
</dbReference>
<dbReference type="Gene3D" id="3.40.50.2300">
    <property type="match status" value="1"/>
</dbReference>
<feature type="domain" description="Response regulatory" evidence="10">
    <location>
        <begin position="3"/>
        <end position="116"/>
    </location>
</feature>